<evidence type="ECO:0000313" key="4">
    <source>
        <dbReference type="EMBL" id="RAI04427.1"/>
    </source>
</evidence>
<comment type="caution">
    <text evidence="4">The sequence shown here is derived from an EMBL/GenBank/DDBJ whole genome shotgun (WGS) entry which is preliminary data.</text>
</comment>
<evidence type="ECO:0000256" key="2">
    <source>
        <dbReference type="ARBA" id="ARBA00023169"/>
    </source>
</evidence>
<dbReference type="PANTHER" id="PTHR30576">
    <property type="entry name" value="COLANIC BIOSYNTHESIS UDP-GLUCOSE LIPID CARRIER TRANSFERASE"/>
    <property type="match status" value="1"/>
</dbReference>
<name>A0A8B2NWB1_9HYPH</name>
<dbReference type="Proteomes" id="UP000249590">
    <property type="component" value="Unassembled WGS sequence"/>
</dbReference>
<protein>
    <submittedName>
        <fullName evidence="4">Glycosyl transferase</fullName>
    </submittedName>
</protein>
<evidence type="ECO:0000313" key="5">
    <source>
        <dbReference type="Proteomes" id="UP000249590"/>
    </source>
</evidence>
<evidence type="ECO:0000256" key="1">
    <source>
        <dbReference type="ARBA" id="ARBA00006464"/>
    </source>
</evidence>
<accession>A0A8B2NWB1</accession>
<sequence length="192" mass="21285">MRAKRGLDVAVATAALVPLAALLVTIWAINLRLNPGPLFFTQRRMGQDGRPFTIYKFRTMLPAAQIERGFDDPVEVDRITPFGALMRRTRVDELPQVLNILLGQMSLIGPRPDSYSHAVRFADLVPGYRERHRVRPGLTGLAQVSVGYAEGLDATARKVAADLTYIRDMSPLLDLRIALITVWVVLSGHGAR</sequence>
<gene>
    <name evidence="4" type="ORF">DLJ53_00625</name>
</gene>
<dbReference type="AlphaFoldDB" id="A0A8B2NWB1"/>
<dbReference type="GO" id="GO:0016780">
    <property type="term" value="F:phosphotransferase activity, for other substituted phosphate groups"/>
    <property type="evidence" value="ECO:0007669"/>
    <property type="project" value="TreeGrafter"/>
</dbReference>
<keyword evidence="5" id="KW-1185">Reference proteome</keyword>
<dbReference type="EMBL" id="QHHQ01000001">
    <property type="protein sequence ID" value="RAI04427.1"/>
    <property type="molecule type" value="Genomic_DNA"/>
</dbReference>
<organism evidence="4 5">
    <name type="scientific">Acuticoccus sediminis</name>
    <dbReference type="NCBI Taxonomy" id="2184697"/>
    <lineage>
        <taxon>Bacteria</taxon>
        <taxon>Pseudomonadati</taxon>
        <taxon>Pseudomonadota</taxon>
        <taxon>Alphaproteobacteria</taxon>
        <taxon>Hyphomicrobiales</taxon>
        <taxon>Amorphaceae</taxon>
        <taxon>Acuticoccus</taxon>
    </lineage>
</organism>
<keyword evidence="4" id="KW-0808">Transferase</keyword>
<keyword evidence="2" id="KW-0270">Exopolysaccharide synthesis</keyword>
<dbReference type="PANTHER" id="PTHR30576:SF0">
    <property type="entry name" value="UNDECAPRENYL-PHOSPHATE N-ACETYLGALACTOSAMINYL 1-PHOSPHATE TRANSFERASE-RELATED"/>
    <property type="match status" value="1"/>
</dbReference>
<proteinExistence type="inferred from homology"/>
<dbReference type="OrthoDB" id="9808602at2"/>
<reference evidence="4 5" key="1">
    <citation type="submission" date="2018-05" db="EMBL/GenBank/DDBJ databases">
        <title>Acuticoccus sediminis sp. nov., isolated from deep-sea sediment of Indian Ocean.</title>
        <authorList>
            <person name="Liu X."/>
            <person name="Lai Q."/>
            <person name="Du Y."/>
            <person name="Sun F."/>
            <person name="Zhang X."/>
            <person name="Wang S."/>
            <person name="Shao Z."/>
        </authorList>
    </citation>
    <scope>NUCLEOTIDE SEQUENCE [LARGE SCALE GENOMIC DNA]</scope>
    <source>
        <strain evidence="4 5">PTG4-2</strain>
    </source>
</reference>
<dbReference type="Pfam" id="PF02397">
    <property type="entry name" value="Bac_transf"/>
    <property type="match status" value="1"/>
</dbReference>
<dbReference type="InterPro" id="IPR003362">
    <property type="entry name" value="Bact_transf"/>
</dbReference>
<dbReference type="GO" id="GO:0000271">
    <property type="term" value="P:polysaccharide biosynthetic process"/>
    <property type="evidence" value="ECO:0007669"/>
    <property type="project" value="UniProtKB-KW"/>
</dbReference>
<feature type="domain" description="Bacterial sugar transferase" evidence="3">
    <location>
        <begin position="4"/>
        <end position="186"/>
    </location>
</feature>
<comment type="similarity">
    <text evidence="1">Belongs to the bacterial sugar transferase family.</text>
</comment>
<evidence type="ECO:0000259" key="3">
    <source>
        <dbReference type="Pfam" id="PF02397"/>
    </source>
</evidence>